<dbReference type="AlphaFoldDB" id="A0A0A9GFT9"/>
<evidence type="ECO:0000313" key="1">
    <source>
        <dbReference type="EMBL" id="JAE19513.1"/>
    </source>
</evidence>
<name>A0A0A9GFT9_ARUDO</name>
<proteinExistence type="predicted"/>
<reference evidence="1" key="2">
    <citation type="journal article" date="2015" name="Data Brief">
        <title>Shoot transcriptome of the giant reed, Arundo donax.</title>
        <authorList>
            <person name="Barrero R.A."/>
            <person name="Guerrero F.D."/>
            <person name="Moolhuijzen P."/>
            <person name="Goolsby J.A."/>
            <person name="Tidwell J."/>
            <person name="Bellgard S.E."/>
            <person name="Bellgard M.I."/>
        </authorList>
    </citation>
    <scope>NUCLEOTIDE SEQUENCE</scope>
    <source>
        <tissue evidence="1">Shoot tissue taken approximately 20 cm above the soil surface</tissue>
    </source>
</reference>
<dbReference type="EMBL" id="GBRH01178383">
    <property type="protein sequence ID" value="JAE19513.1"/>
    <property type="molecule type" value="Transcribed_RNA"/>
</dbReference>
<protein>
    <submittedName>
        <fullName evidence="1">Uncharacterized protein</fullName>
    </submittedName>
</protein>
<accession>A0A0A9GFT9</accession>
<organism evidence="1">
    <name type="scientific">Arundo donax</name>
    <name type="common">Giant reed</name>
    <name type="synonym">Donax arundinaceus</name>
    <dbReference type="NCBI Taxonomy" id="35708"/>
    <lineage>
        <taxon>Eukaryota</taxon>
        <taxon>Viridiplantae</taxon>
        <taxon>Streptophyta</taxon>
        <taxon>Embryophyta</taxon>
        <taxon>Tracheophyta</taxon>
        <taxon>Spermatophyta</taxon>
        <taxon>Magnoliopsida</taxon>
        <taxon>Liliopsida</taxon>
        <taxon>Poales</taxon>
        <taxon>Poaceae</taxon>
        <taxon>PACMAD clade</taxon>
        <taxon>Arundinoideae</taxon>
        <taxon>Arundineae</taxon>
        <taxon>Arundo</taxon>
    </lineage>
</organism>
<sequence length="57" mass="6636">MWFLHSLHIMLLKQRQTVLSRFCVLPEMLHAMFGAASSKTLMKASCQGLAMFFMRMK</sequence>
<reference evidence="1" key="1">
    <citation type="submission" date="2014-09" db="EMBL/GenBank/DDBJ databases">
        <authorList>
            <person name="Magalhaes I.L.F."/>
            <person name="Oliveira U."/>
            <person name="Santos F.R."/>
            <person name="Vidigal T.H.D.A."/>
            <person name="Brescovit A.D."/>
            <person name="Santos A.J."/>
        </authorList>
    </citation>
    <scope>NUCLEOTIDE SEQUENCE</scope>
    <source>
        <tissue evidence="1">Shoot tissue taken approximately 20 cm above the soil surface</tissue>
    </source>
</reference>